<dbReference type="SUPFAM" id="SSF101898">
    <property type="entry name" value="NHL repeat"/>
    <property type="match status" value="1"/>
</dbReference>
<dbReference type="EMBL" id="BAABFO010000004">
    <property type="protein sequence ID" value="GAA4326463.1"/>
    <property type="molecule type" value="Genomic_DNA"/>
</dbReference>
<dbReference type="InterPro" id="IPR001258">
    <property type="entry name" value="NHL_repeat"/>
</dbReference>
<keyword evidence="6" id="KW-1185">Reference proteome</keyword>
<feature type="repeat" description="NHL" evidence="4">
    <location>
        <begin position="266"/>
        <end position="292"/>
    </location>
</feature>
<dbReference type="Proteomes" id="UP001501671">
    <property type="component" value="Unassembled WGS sequence"/>
</dbReference>
<name>A0ABP8GM06_9BURK</name>
<reference evidence="6" key="1">
    <citation type="journal article" date="2019" name="Int. J. Syst. Evol. Microbiol.">
        <title>The Global Catalogue of Microorganisms (GCM) 10K type strain sequencing project: providing services to taxonomists for standard genome sequencing and annotation.</title>
        <authorList>
            <consortium name="The Broad Institute Genomics Platform"/>
            <consortium name="The Broad Institute Genome Sequencing Center for Infectious Disease"/>
            <person name="Wu L."/>
            <person name="Ma J."/>
        </authorList>
    </citation>
    <scope>NUCLEOTIDE SEQUENCE [LARGE SCALE GENOMIC DNA]</scope>
    <source>
        <strain evidence="6">JCM 17666</strain>
    </source>
</reference>
<keyword evidence="1" id="KW-0732">Signal</keyword>
<proteinExistence type="predicted"/>
<evidence type="ECO:0000256" key="4">
    <source>
        <dbReference type="PROSITE-ProRule" id="PRU00504"/>
    </source>
</evidence>
<evidence type="ECO:0000256" key="3">
    <source>
        <dbReference type="ARBA" id="ARBA00023180"/>
    </source>
</evidence>
<accession>A0ABP8GM06</accession>
<keyword evidence="5" id="KW-0456">Lyase</keyword>
<evidence type="ECO:0000256" key="2">
    <source>
        <dbReference type="ARBA" id="ARBA00022737"/>
    </source>
</evidence>
<dbReference type="PROSITE" id="PS51125">
    <property type="entry name" value="NHL"/>
    <property type="match status" value="3"/>
</dbReference>
<comment type="caution">
    <text evidence="5">The sequence shown here is derived from an EMBL/GenBank/DDBJ whole genome shotgun (WGS) entry which is preliminary data.</text>
</comment>
<dbReference type="PANTHER" id="PTHR10680">
    <property type="entry name" value="PEPTIDYL-GLYCINE ALPHA-AMIDATING MONOOXYGENASE"/>
    <property type="match status" value="1"/>
</dbReference>
<dbReference type="CDD" id="cd14958">
    <property type="entry name" value="NHL_PAL_like"/>
    <property type="match status" value="1"/>
</dbReference>
<dbReference type="PANTHER" id="PTHR10680:SF38">
    <property type="entry name" value="BLL1368 PROTEIN"/>
    <property type="match status" value="1"/>
</dbReference>
<dbReference type="Pfam" id="PF01436">
    <property type="entry name" value="NHL"/>
    <property type="match status" value="3"/>
</dbReference>
<sequence length="318" mass="35285">MTTFGSGEHTYRIVENWAKLPDGWQLGDVGGVGVDRRDQVYVFHRGPHPMIVLDRDGNFVRSWGDGLFPRAHGVHMGPDDTIYLTDDGDHTVRKCTLDGKVLLTIGLPGRRQPFMSGNPFNRCTHTALSPEGDIYVADGYGNARIHKYSPDGRLLLSWGEPGCEPGQFNLPHNISCDADGWVYVADRENHRIQVFDGNGRFQTQWHNLHRPSGMYMPPGRCPICYVGEIGPYYDFNRGAPNLGPRLSILSNEGKLLARIATTPSAGTGPGQFLSPHGLAVDSRGDIYVGDVSYTAWPSLFPDIPRPKVLRSLQKFEKV</sequence>
<dbReference type="RefSeq" id="WP_345246951.1">
    <property type="nucleotide sequence ID" value="NZ_BAABFO010000004.1"/>
</dbReference>
<protein>
    <submittedName>
        <fullName evidence="5">Peptidyl-alpha-hydroxyglycine alpha-amidating lyase family protein</fullName>
    </submittedName>
</protein>
<gene>
    <name evidence="5" type="ORF">GCM10023144_09920</name>
</gene>
<evidence type="ECO:0000313" key="5">
    <source>
        <dbReference type="EMBL" id="GAA4326463.1"/>
    </source>
</evidence>
<feature type="repeat" description="NHL" evidence="4">
    <location>
        <begin position="159"/>
        <end position="198"/>
    </location>
</feature>
<dbReference type="InterPro" id="IPR011042">
    <property type="entry name" value="6-blade_b-propeller_TolB-like"/>
</dbReference>
<evidence type="ECO:0000256" key="1">
    <source>
        <dbReference type="ARBA" id="ARBA00022729"/>
    </source>
</evidence>
<organism evidence="5 6">
    <name type="scientific">Pigmentiphaga soli</name>
    <dbReference type="NCBI Taxonomy" id="1007095"/>
    <lineage>
        <taxon>Bacteria</taxon>
        <taxon>Pseudomonadati</taxon>
        <taxon>Pseudomonadota</taxon>
        <taxon>Betaproteobacteria</taxon>
        <taxon>Burkholderiales</taxon>
        <taxon>Alcaligenaceae</taxon>
        <taxon>Pigmentiphaga</taxon>
    </lineage>
</organism>
<keyword evidence="3" id="KW-0325">Glycoprotein</keyword>
<feature type="repeat" description="NHL" evidence="4">
    <location>
        <begin position="127"/>
        <end position="151"/>
    </location>
</feature>
<evidence type="ECO:0000313" key="6">
    <source>
        <dbReference type="Proteomes" id="UP001501671"/>
    </source>
</evidence>
<dbReference type="Gene3D" id="2.120.10.30">
    <property type="entry name" value="TolB, C-terminal domain"/>
    <property type="match status" value="2"/>
</dbReference>
<keyword evidence="2" id="KW-0677">Repeat</keyword>
<dbReference type="GO" id="GO:0016829">
    <property type="term" value="F:lyase activity"/>
    <property type="evidence" value="ECO:0007669"/>
    <property type="project" value="UniProtKB-KW"/>
</dbReference>